<evidence type="ECO:0000313" key="6">
    <source>
        <dbReference type="EMBL" id="TMQ53125.1"/>
    </source>
</evidence>
<dbReference type="PANTHER" id="PTHR33751:SF1">
    <property type="entry name" value="CBB3-TYPE CYTOCHROME C OXIDASE SUBUNIT FIXP"/>
    <property type="match status" value="1"/>
</dbReference>
<feature type="domain" description="Cytochrome c" evidence="5">
    <location>
        <begin position="140"/>
        <end position="246"/>
    </location>
</feature>
<comment type="caution">
    <text evidence="6">The sequence shown here is derived from an EMBL/GenBank/DDBJ whole genome shotgun (WGS) entry which is preliminary data.</text>
</comment>
<keyword evidence="3 4" id="KW-0408">Iron</keyword>
<organism evidence="6 7">
    <name type="scientific">Eiseniibacteriota bacterium</name>
    <dbReference type="NCBI Taxonomy" id="2212470"/>
    <lineage>
        <taxon>Bacteria</taxon>
        <taxon>Candidatus Eiseniibacteriota</taxon>
    </lineage>
</organism>
<gene>
    <name evidence="6" type="ORF">E6K72_08630</name>
</gene>
<dbReference type="Pfam" id="PF00034">
    <property type="entry name" value="Cytochrom_C"/>
    <property type="match status" value="1"/>
</dbReference>
<dbReference type="InterPro" id="IPR009056">
    <property type="entry name" value="Cyt_c-like_dom"/>
</dbReference>
<dbReference type="GO" id="GO:0020037">
    <property type="term" value="F:heme binding"/>
    <property type="evidence" value="ECO:0007669"/>
    <property type="project" value="InterPro"/>
</dbReference>
<protein>
    <submittedName>
        <fullName evidence="6">C-type cytochrome</fullName>
    </submittedName>
</protein>
<keyword evidence="1 4" id="KW-0349">Heme</keyword>
<name>A0A538SP39_UNCEI</name>
<sequence length="257" mass="28562">MRLRFVVFGALLVLLAGAAIALRSSLPAAERGRRLALRTGCFACHGPEGTRGTSNPGRADKTVPTFDDDLMMFAKSREEIREWIRDGASAAKKKSETWRRDRERGTLRMPAFGRRLGPRQIDDLVAFVEAAGGRPEPEDSLAARGLERSRALGCNGCHGPGGRLARPNPGSLKGYVPSWDGRDFPELVQDRAEFGQWVEHGVSRRFEQNPLARFFLDRAVLRMPAFEKHLEPGDVDVLWAYVRWLRDRASVGAGRPG</sequence>
<dbReference type="AlphaFoldDB" id="A0A538SP39"/>
<accession>A0A538SP39</accession>
<feature type="domain" description="Cytochrome c" evidence="5">
    <location>
        <begin position="27"/>
        <end position="132"/>
    </location>
</feature>
<dbReference type="PROSITE" id="PS51007">
    <property type="entry name" value="CYTC"/>
    <property type="match status" value="2"/>
</dbReference>
<evidence type="ECO:0000256" key="3">
    <source>
        <dbReference type="ARBA" id="ARBA00023004"/>
    </source>
</evidence>
<evidence type="ECO:0000256" key="2">
    <source>
        <dbReference type="ARBA" id="ARBA00022723"/>
    </source>
</evidence>
<keyword evidence="2 4" id="KW-0479">Metal-binding</keyword>
<dbReference type="InterPro" id="IPR036909">
    <property type="entry name" value="Cyt_c-like_dom_sf"/>
</dbReference>
<reference evidence="6 7" key="1">
    <citation type="journal article" date="2019" name="Nat. Microbiol.">
        <title>Mediterranean grassland soil C-N compound turnover is dependent on rainfall and depth, and is mediated by genomically divergent microorganisms.</title>
        <authorList>
            <person name="Diamond S."/>
            <person name="Andeer P.F."/>
            <person name="Li Z."/>
            <person name="Crits-Christoph A."/>
            <person name="Burstein D."/>
            <person name="Anantharaman K."/>
            <person name="Lane K.R."/>
            <person name="Thomas B.C."/>
            <person name="Pan C."/>
            <person name="Northen T.R."/>
            <person name="Banfield J.F."/>
        </authorList>
    </citation>
    <scope>NUCLEOTIDE SEQUENCE [LARGE SCALE GENOMIC DNA]</scope>
    <source>
        <strain evidence="6">WS_2</strain>
    </source>
</reference>
<evidence type="ECO:0000313" key="7">
    <source>
        <dbReference type="Proteomes" id="UP000317716"/>
    </source>
</evidence>
<dbReference type="EMBL" id="VBOS01000304">
    <property type="protein sequence ID" value="TMQ53125.1"/>
    <property type="molecule type" value="Genomic_DNA"/>
</dbReference>
<proteinExistence type="predicted"/>
<dbReference type="PANTHER" id="PTHR33751">
    <property type="entry name" value="CBB3-TYPE CYTOCHROME C OXIDASE SUBUNIT FIXP"/>
    <property type="match status" value="1"/>
</dbReference>
<evidence type="ECO:0000259" key="5">
    <source>
        <dbReference type="PROSITE" id="PS51007"/>
    </source>
</evidence>
<evidence type="ECO:0000256" key="4">
    <source>
        <dbReference type="PROSITE-ProRule" id="PRU00433"/>
    </source>
</evidence>
<dbReference type="Gene3D" id="1.10.760.10">
    <property type="entry name" value="Cytochrome c-like domain"/>
    <property type="match status" value="2"/>
</dbReference>
<evidence type="ECO:0000256" key="1">
    <source>
        <dbReference type="ARBA" id="ARBA00022617"/>
    </source>
</evidence>
<dbReference type="GO" id="GO:0046872">
    <property type="term" value="F:metal ion binding"/>
    <property type="evidence" value="ECO:0007669"/>
    <property type="project" value="UniProtKB-KW"/>
</dbReference>
<dbReference type="Proteomes" id="UP000317716">
    <property type="component" value="Unassembled WGS sequence"/>
</dbReference>
<dbReference type="InterPro" id="IPR050597">
    <property type="entry name" value="Cytochrome_c_Oxidase_Subunit"/>
</dbReference>
<dbReference type="SUPFAM" id="SSF46626">
    <property type="entry name" value="Cytochrome c"/>
    <property type="match status" value="2"/>
</dbReference>
<dbReference type="GO" id="GO:0009055">
    <property type="term" value="F:electron transfer activity"/>
    <property type="evidence" value="ECO:0007669"/>
    <property type="project" value="InterPro"/>
</dbReference>